<dbReference type="Proteomes" id="UP000002028">
    <property type="component" value="Chromosome"/>
</dbReference>
<accession>D2QF04</accession>
<dbReference type="HOGENOM" id="CLU_017703_1_2_10"/>
<dbReference type="Pfam" id="PF00685">
    <property type="entry name" value="Sulfotransfer_1"/>
    <property type="match status" value="1"/>
</dbReference>
<protein>
    <submittedName>
        <fullName evidence="4">Sulfotransferase</fullName>
    </submittedName>
</protein>
<dbReference type="eggNOG" id="COG2226">
    <property type="taxonomic scope" value="Bacteria"/>
</dbReference>
<dbReference type="KEGG" id="sli:Slin_5381"/>
<dbReference type="PANTHER" id="PTHR10605:SF56">
    <property type="entry name" value="BIFUNCTIONAL HEPARAN SULFATE N-DEACETYLASE_N-SULFOTRANSFERASE"/>
    <property type="match status" value="1"/>
</dbReference>
<keyword evidence="1" id="KW-0808">Transferase</keyword>
<dbReference type="InterPro" id="IPR037359">
    <property type="entry name" value="NST/OST"/>
</dbReference>
<evidence type="ECO:0000259" key="3">
    <source>
        <dbReference type="Pfam" id="PF00685"/>
    </source>
</evidence>
<dbReference type="AlphaFoldDB" id="D2QF04"/>
<dbReference type="InterPro" id="IPR000863">
    <property type="entry name" value="Sulfotransferase_dom"/>
</dbReference>
<name>D2QF04_SPILD</name>
<organism evidence="4 5">
    <name type="scientific">Spirosoma linguale (strain ATCC 33905 / DSM 74 / LMG 10896 / Claus 1)</name>
    <dbReference type="NCBI Taxonomy" id="504472"/>
    <lineage>
        <taxon>Bacteria</taxon>
        <taxon>Pseudomonadati</taxon>
        <taxon>Bacteroidota</taxon>
        <taxon>Cytophagia</taxon>
        <taxon>Cytophagales</taxon>
        <taxon>Cytophagaceae</taxon>
        <taxon>Spirosoma</taxon>
    </lineage>
</organism>
<gene>
    <name evidence="4" type="ordered locus">Slin_5381</name>
</gene>
<dbReference type="EMBL" id="CP001769">
    <property type="protein sequence ID" value="ADB41348.1"/>
    <property type="molecule type" value="Genomic_DNA"/>
</dbReference>
<feature type="domain" description="Sulfotransferase" evidence="3">
    <location>
        <begin position="38"/>
        <end position="234"/>
    </location>
</feature>
<dbReference type="InterPro" id="IPR027417">
    <property type="entry name" value="P-loop_NTPase"/>
</dbReference>
<dbReference type="GO" id="GO:0008146">
    <property type="term" value="F:sulfotransferase activity"/>
    <property type="evidence" value="ECO:0007669"/>
    <property type="project" value="InterPro"/>
</dbReference>
<dbReference type="RefSeq" id="WP_012929844.1">
    <property type="nucleotide sequence ID" value="NC_013730.1"/>
</dbReference>
<dbReference type="Gene3D" id="3.40.50.300">
    <property type="entry name" value="P-loop containing nucleotide triphosphate hydrolases"/>
    <property type="match status" value="1"/>
</dbReference>
<proteinExistence type="predicted"/>
<sequence length="281" mass="33115">MLTQQLINKHLPTRIGQRWRRLKTQTWGRLTAGWRKMPDFLIIGAQKAGTTSLFHYLAQHPDLAMPIDKEIHYYDVNYQKGINWYKQYFPLRSSASCSGEATPYYLFHPFVAKRIAHDMPGVKLIVCLRDPALRAFSHYQMMKRFGIEWLTFEEAIEQEPVRYQQGLRALTIDPLKRSPFHQDFSYLSRGKYARQIRQWLTYFPREQFLFLSSEELARHPAQALTRVYTFLGIRALLPTDLSHQNKGDAGSINPELLTRLRAYYQRDRKATEQLTGLNWTD</sequence>
<evidence type="ECO:0000313" key="5">
    <source>
        <dbReference type="Proteomes" id="UP000002028"/>
    </source>
</evidence>
<evidence type="ECO:0000313" key="4">
    <source>
        <dbReference type="EMBL" id="ADB41348.1"/>
    </source>
</evidence>
<dbReference type="STRING" id="504472.Slin_5381"/>
<dbReference type="PANTHER" id="PTHR10605">
    <property type="entry name" value="HEPARAN SULFATE SULFOTRANSFERASE"/>
    <property type="match status" value="1"/>
</dbReference>
<keyword evidence="5" id="KW-1185">Reference proteome</keyword>
<dbReference type="SUPFAM" id="SSF52540">
    <property type="entry name" value="P-loop containing nucleoside triphosphate hydrolases"/>
    <property type="match status" value="1"/>
</dbReference>
<reference evidence="4 5" key="1">
    <citation type="journal article" date="2010" name="Stand. Genomic Sci.">
        <title>Complete genome sequence of Spirosoma linguale type strain (1).</title>
        <authorList>
            <person name="Lail K."/>
            <person name="Sikorski J."/>
            <person name="Saunders E."/>
            <person name="Lapidus A."/>
            <person name="Glavina Del Rio T."/>
            <person name="Copeland A."/>
            <person name="Tice H."/>
            <person name="Cheng J.-F."/>
            <person name="Lucas S."/>
            <person name="Nolan M."/>
            <person name="Bruce D."/>
            <person name="Goodwin L."/>
            <person name="Pitluck S."/>
            <person name="Ivanova N."/>
            <person name="Mavromatis K."/>
            <person name="Ovchinnikova G."/>
            <person name="Pati A."/>
            <person name="Chen A."/>
            <person name="Palaniappan K."/>
            <person name="Land M."/>
            <person name="Hauser L."/>
            <person name="Chang Y.-J."/>
            <person name="Jeffries C.D."/>
            <person name="Chain P."/>
            <person name="Brettin T."/>
            <person name="Detter J.C."/>
            <person name="Schuetze A."/>
            <person name="Rohde M."/>
            <person name="Tindall B.J."/>
            <person name="Goeker M."/>
            <person name="Bristow J."/>
            <person name="Eisen J.A."/>
            <person name="Markowitz V."/>
            <person name="Hugenholtz P."/>
            <person name="Kyrpides N.C."/>
            <person name="Klenk H.-P."/>
            <person name="Chen F."/>
        </authorList>
    </citation>
    <scope>NUCLEOTIDE SEQUENCE [LARGE SCALE GENOMIC DNA]</scope>
    <source>
        <strain evidence="5">ATCC 33905 / DSM 74 / LMG 10896 / Claus 1</strain>
    </source>
</reference>
<evidence type="ECO:0000256" key="1">
    <source>
        <dbReference type="ARBA" id="ARBA00022679"/>
    </source>
</evidence>
<evidence type="ECO:0000256" key="2">
    <source>
        <dbReference type="ARBA" id="ARBA00023180"/>
    </source>
</evidence>
<keyword evidence="2" id="KW-0325">Glycoprotein</keyword>